<dbReference type="GO" id="GO:0055085">
    <property type="term" value="P:transmembrane transport"/>
    <property type="evidence" value="ECO:0007669"/>
    <property type="project" value="InterPro"/>
</dbReference>
<evidence type="ECO:0000256" key="2">
    <source>
        <dbReference type="ARBA" id="ARBA00022448"/>
    </source>
</evidence>
<accession>A0A2A3JQX4</accession>
<feature type="transmembrane region" description="Helical" evidence="7">
    <location>
        <begin position="21"/>
        <end position="45"/>
    </location>
</feature>
<dbReference type="Gene3D" id="1.10.3720.10">
    <property type="entry name" value="MetI-like"/>
    <property type="match status" value="1"/>
</dbReference>
<dbReference type="PANTHER" id="PTHR30151">
    <property type="entry name" value="ALKANE SULFONATE ABC TRANSPORTER-RELATED, MEMBRANE SUBUNIT"/>
    <property type="match status" value="1"/>
</dbReference>
<feature type="transmembrane region" description="Helical" evidence="7">
    <location>
        <begin position="104"/>
        <end position="126"/>
    </location>
</feature>
<dbReference type="InterPro" id="IPR035906">
    <property type="entry name" value="MetI-like_sf"/>
</dbReference>
<dbReference type="OrthoDB" id="9786495at2"/>
<reference evidence="9" key="3">
    <citation type="submission" date="2024-05" db="EMBL/GenBank/DDBJ databases">
        <title>Yangia mangrovi SAOS 153D genome.</title>
        <authorList>
            <person name="Verma A."/>
            <person name="Pal Y."/>
            <person name="Sundharam S."/>
            <person name="Bisht B."/>
            <person name="Srinivasan K."/>
        </authorList>
    </citation>
    <scope>NUCLEOTIDE SEQUENCE</scope>
    <source>
        <strain evidence="9">SAOS 153D</strain>
    </source>
</reference>
<dbReference type="Pfam" id="PF00528">
    <property type="entry name" value="BPD_transp_1"/>
    <property type="match status" value="1"/>
</dbReference>
<evidence type="ECO:0000313" key="11">
    <source>
        <dbReference type="Proteomes" id="UP000217448"/>
    </source>
</evidence>
<sequence length="261" mass="27702">MPGRAAAPASGRRVMKYASGLVAVGFALVLWQGIVTLTGLPKFILPGPLLVAETWWTNRLLIAEHTLITAMEVLIGLGIGTALGIASAIYLASSRIGRLVIQPVLVFTQALPVFALAPILTLWLGFGLGSKIAMAVLIIYFPVTSSFCDGLMRTPQGLLDLSQTMQAGRWRTLWLIRIPAALPSLGSGIRLAAVYAPIGAVIGEWVGASRGLGYLMLLANGRAKTDLMFAAMLTLGVFAVLLHLLVHLATRHLGASLEERG</sequence>
<evidence type="ECO:0000256" key="5">
    <source>
        <dbReference type="ARBA" id="ARBA00022989"/>
    </source>
</evidence>
<evidence type="ECO:0000256" key="4">
    <source>
        <dbReference type="ARBA" id="ARBA00022692"/>
    </source>
</evidence>
<name>A0A2A3JQX4_9RHOB</name>
<keyword evidence="4 7" id="KW-0812">Transmembrane</keyword>
<evidence type="ECO:0000256" key="7">
    <source>
        <dbReference type="RuleBase" id="RU363032"/>
    </source>
</evidence>
<comment type="similarity">
    <text evidence="7">Belongs to the binding-protein-dependent transport system permease family.</text>
</comment>
<dbReference type="Proteomes" id="UP000217448">
    <property type="component" value="Unassembled WGS sequence"/>
</dbReference>
<evidence type="ECO:0000256" key="1">
    <source>
        <dbReference type="ARBA" id="ARBA00004651"/>
    </source>
</evidence>
<dbReference type="PROSITE" id="PS50928">
    <property type="entry name" value="ABC_TM1"/>
    <property type="match status" value="1"/>
</dbReference>
<feature type="transmembrane region" description="Helical" evidence="7">
    <location>
        <begin position="65"/>
        <end position="92"/>
    </location>
</feature>
<feature type="transmembrane region" description="Helical" evidence="7">
    <location>
        <begin position="198"/>
        <end position="217"/>
    </location>
</feature>
<dbReference type="EMBL" id="NTHN01000424">
    <property type="protein sequence ID" value="PBD17207.1"/>
    <property type="molecule type" value="Genomic_DNA"/>
</dbReference>
<dbReference type="EMBL" id="NTHN02000034">
    <property type="protein sequence ID" value="MCT4371905.1"/>
    <property type="molecule type" value="Genomic_DNA"/>
</dbReference>
<dbReference type="SUPFAM" id="SSF161098">
    <property type="entry name" value="MetI-like"/>
    <property type="match status" value="1"/>
</dbReference>
<gene>
    <name evidence="9" type="ORF">CLG85_016900</name>
    <name evidence="10" type="ORF">CLG85_21355</name>
</gene>
<feature type="domain" description="ABC transmembrane type-1" evidence="8">
    <location>
        <begin position="62"/>
        <end position="250"/>
    </location>
</feature>
<comment type="subcellular location">
    <subcellularLocation>
        <location evidence="1 7">Cell membrane</location>
        <topology evidence="1 7">Multi-pass membrane protein</topology>
    </subcellularLocation>
</comment>
<evidence type="ECO:0000313" key="9">
    <source>
        <dbReference type="EMBL" id="MCT4371905.1"/>
    </source>
</evidence>
<keyword evidence="3" id="KW-1003">Cell membrane</keyword>
<dbReference type="InterPro" id="IPR000515">
    <property type="entry name" value="MetI-like"/>
</dbReference>
<evidence type="ECO:0000259" key="8">
    <source>
        <dbReference type="PROSITE" id="PS50928"/>
    </source>
</evidence>
<evidence type="ECO:0000313" key="10">
    <source>
        <dbReference type="EMBL" id="PBD17207.1"/>
    </source>
</evidence>
<feature type="transmembrane region" description="Helical" evidence="7">
    <location>
        <begin position="229"/>
        <end position="249"/>
    </location>
</feature>
<reference evidence="11" key="2">
    <citation type="submission" date="2023-07" db="EMBL/GenBank/DDBJ databases">
        <title>Yangia mangrovi SAOS 153D genome.</title>
        <authorList>
            <person name="Verma A."/>
            <person name="Pal Y."/>
            <person name="Sundharam S."/>
            <person name="Bisht B."/>
            <person name="Srinivasan K."/>
        </authorList>
    </citation>
    <scope>NUCLEOTIDE SEQUENCE [LARGE SCALE GENOMIC DNA]</scope>
    <source>
        <strain evidence="11">SAOS 153D</strain>
    </source>
</reference>
<keyword evidence="2 7" id="KW-0813">Transport</keyword>
<dbReference type="PANTHER" id="PTHR30151:SF20">
    <property type="entry name" value="ABC TRANSPORTER PERMEASE PROTEIN HI_0355-RELATED"/>
    <property type="match status" value="1"/>
</dbReference>
<keyword evidence="6 7" id="KW-0472">Membrane</keyword>
<dbReference type="AlphaFoldDB" id="A0A2A3JQX4"/>
<dbReference type="GO" id="GO:0005886">
    <property type="term" value="C:plasma membrane"/>
    <property type="evidence" value="ECO:0007669"/>
    <property type="project" value="UniProtKB-SubCell"/>
</dbReference>
<proteinExistence type="inferred from homology"/>
<keyword evidence="11" id="KW-1185">Reference proteome</keyword>
<organism evidence="10">
    <name type="scientific">Alloyangia mangrovi</name>
    <dbReference type="NCBI Taxonomy" id="1779329"/>
    <lineage>
        <taxon>Bacteria</taxon>
        <taxon>Pseudomonadati</taxon>
        <taxon>Pseudomonadota</taxon>
        <taxon>Alphaproteobacteria</taxon>
        <taxon>Rhodobacterales</taxon>
        <taxon>Roseobacteraceae</taxon>
        <taxon>Alloyangia</taxon>
    </lineage>
</organism>
<evidence type="ECO:0000256" key="6">
    <source>
        <dbReference type="ARBA" id="ARBA00023136"/>
    </source>
</evidence>
<evidence type="ECO:0000256" key="3">
    <source>
        <dbReference type="ARBA" id="ARBA00022475"/>
    </source>
</evidence>
<keyword evidence="5 7" id="KW-1133">Transmembrane helix</keyword>
<dbReference type="CDD" id="cd06261">
    <property type="entry name" value="TM_PBP2"/>
    <property type="match status" value="1"/>
</dbReference>
<reference evidence="10" key="1">
    <citation type="submission" date="2017-09" db="EMBL/GenBank/DDBJ databases">
        <title>Yangia sp. SAOS 153D whole genome sequencing.</title>
        <authorList>
            <person name="Verma A."/>
            <person name="Krishnamurthi S."/>
        </authorList>
    </citation>
    <scope>NUCLEOTIDE SEQUENCE [LARGE SCALE GENOMIC DNA]</scope>
    <source>
        <strain evidence="10">SAOS 153D</strain>
    </source>
</reference>
<comment type="caution">
    <text evidence="10">The sequence shown here is derived from an EMBL/GenBank/DDBJ whole genome shotgun (WGS) entry which is preliminary data.</text>
</comment>
<protein>
    <submittedName>
        <fullName evidence="10">ABC transporter permease</fullName>
    </submittedName>
</protein>